<sequence>MSDDDLKKMLNLHMWRAKAMEDLLGYHFKNRVLALHALNLPGRFTSIPCHTGLAQLGKAAMELLVITDGYYRGLEQDKISTIMTLLLDSSKLADIAAKKGVGRCMIGNRSGDNLLPLYMARTIQALFGAILVDSNGDTSKLSDAMRALKLLPPRVN</sequence>
<proteinExistence type="predicted"/>
<dbReference type="STRING" id="535722.E4UXP6"/>
<dbReference type="Gene3D" id="1.10.1520.10">
    <property type="entry name" value="Ribonuclease III domain"/>
    <property type="match status" value="1"/>
</dbReference>
<dbReference type="InParanoid" id="E4UXP6"/>
<dbReference type="InterPro" id="IPR036389">
    <property type="entry name" value="RNase_III_sf"/>
</dbReference>
<reference evidence="2" key="1">
    <citation type="journal article" date="2012" name="MBio">
        <title>Comparative genome analysis of Trichophyton rubrum and related dermatophytes reveals candidate genes involved in infection.</title>
        <authorList>
            <person name="Martinez D.A."/>
            <person name="Oliver B.G."/>
            <person name="Graeser Y."/>
            <person name="Goldberg J.M."/>
            <person name="Li W."/>
            <person name="Martinez-Rossi N.M."/>
            <person name="Monod M."/>
            <person name="Shelest E."/>
            <person name="Barton R.C."/>
            <person name="Birch E."/>
            <person name="Brakhage A.A."/>
            <person name="Chen Z."/>
            <person name="Gurr S.J."/>
            <person name="Heiman D."/>
            <person name="Heitman J."/>
            <person name="Kosti I."/>
            <person name="Rossi A."/>
            <person name="Saif S."/>
            <person name="Samalova M."/>
            <person name="Saunders C.W."/>
            <person name="Shea T."/>
            <person name="Summerbell R.C."/>
            <person name="Xu J."/>
            <person name="Young S."/>
            <person name="Zeng Q."/>
            <person name="Birren B.W."/>
            <person name="Cuomo C.A."/>
            <person name="White T.C."/>
        </authorList>
    </citation>
    <scope>NUCLEOTIDE SEQUENCE [LARGE SCALE GENOMIC DNA]</scope>
    <source>
        <strain evidence="2">ATCC MYA-4604 / CBS 118893</strain>
    </source>
</reference>
<dbReference type="VEuPathDB" id="FungiDB:MGYG_04942"/>
<dbReference type="GO" id="GO:0006396">
    <property type="term" value="P:RNA processing"/>
    <property type="evidence" value="ECO:0007669"/>
    <property type="project" value="InterPro"/>
</dbReference>
<dbReference type="AlphaFoldDB" id="E4UXP6"/>
<evidence type="ECO:0000313" key="1">
    <source>
        <dbReference type="EMBL" id="EFR01941.1"/>
    </source>
</evidence>
<dbReference type="GO" id="GO:0004525">
    <property type="term" value="F:ribonuclease III activity"/>
    <property type="evidence" value="ECO:0007669"/>
    <property type="project" value="InterPro"/>
</dbReference>
<name>E4UXP6_ARTGP</name>
<evidence type="ECO:0008006" key="3">
    <source>
        <dbReference type="Google" id="ProtNLM"/>
    </source>
</evidence>
<protein>
    <recommendedName>
        <fullName evidence="3">RNase III domain-containing protein</fullName>
    </recommendedName>
</protein>
<accession>E4UXP6</accession>
<dbReference type="SUPFAM" id="SSF69065">
    <property type="entry name" value="RNase III domain-like"/>
    <property type="match status" value="1"/>
</dbReference>
<dbReference type="OMA" id="AVYLDCN"/>
<organism evidence="2">
    <name type="scientific">Arthroderma gypseum (strain ATCC MYA-4604 / CBS 118893)</name>
    <name type="common">Microsporum gypseum</name>
    <dbReference type="NCBI Taxonomy" id="535722"/>
    <lineage>
        <taxon>Eukaryota</taxon>
        <taxon>Fungi</taxon>
        <taxon>Dikarya</taxon>
        <taxon>Ascomycota</taxon>
        <taxon>Pezizomycotina</taxon>
        <taxon>Eurotiomycetes</taxon>
        <taxon>Eurotiomycetidae</taxon>
        <taxon>Onygenales</taxon>
        <taxon>Arthrodermataceae</taxon>
        <taxon>Nannizzia</taxon>
    </lineage>
</organism>
<dbReference type="OrthoDB" id="67027at2759"/>
<dbReference type="eggNOG" id="ENOG502SSJ0">
    <property type="taxonomic scope" value="Eukaryota"/>
</dbReference>
<keyword evidence="2" id="KW-1185">Reference proteome</keyword>
<dbReference type="GeneID" id="10027621"/>
<dbReference type="Proteomes" id="UP000002669">
    <property type="component" value="Unassembled WGS sequence"/>
</dbReference>
<dbReference type="HOGENOM" id="CLU_000907_3_2_1"/>
<evidence type="ECO:0000313" key="2">
    <source>
        <dbReference type="Proteomes" id="UP000002669"/>
    </source>
</evidence>
<dbReference type="EMBL" id="DS989825">
    <property type="protein sequence ID" value="EFR01941.1"/>
    <property type="molecule type" value="Genomic_DNA"/>
</dbReference>
<gene>
    <name evidence="1" type="ORF">MGYG_04942</name>
</gene>
<dbReference type="RefSeq" id="XP_003172352.1">
    <property type="nucleotide sequence ID" value="XM_003172304.1"/>
</dbReference>